<dbReference type="RefSeq" id="XP_033655167.1">
    <property type="nucleotide sequence ID" value="XM_033798173.1"/>
</dbReference>
<evidence type="ECO:0000313" key="2">
    <source>
        <dbReference type="EMBL" id="KAF2277628.1"/>
    </source>
</evidence>
<evidence type="ECO:0000313" key="3">
    <source>
        <dbReference type="Proteomes" id="UP000800097"/>
    </source>
</evidence>
<dbReference type="EMBL" id="ML986490">
    <property type="protein sequence ID" value="KAF2277628.1"/>
    <property type="molecule type" value="Genomic_DNA"/>
</dbReference>
<gene>
    <name evidence="2" type="ORF">EI97DRAFT_432485</name>
</gene>
<accession>A0A6A6JNZ6</accession>
<dbReference type="GeneID" id="54551348"/>
<dbReference type="OrthoDB" id="5401558at2759"/>
<sequence>MPHQYRTEPPPGSSYYPPEWRTVSVAPPHPNDAYRTPPQTGANVPTPLYAHQPPAPRQRTAIACRYCRRRKVHKMA</sequence>
<feature type="region of interest" description="Disordered" evidence="1">
    <location>
        <begin position="1"/>
        <end position="56"/>
    </location>
</feature>
<evidence type="ECO:0000256" key="1">
    <source>
        <dbReference type="SAM" id="MobiDB-lite"/>
    </source>
</evidence>
<organism evidence="2 3">
    <name type="scientific">Westerdykella ornata</name>
    <dbReference type="NCBI Taxonomy" id="318751"/>
    <lineage>
        <taxon>Eukaryota</taxon>
        <taxon>Fungi</taxon>
        <taxon>Dikarya</taxon>
        <taxon>Ascomycota</taxon>
        <taxon>Pezizomycotina</taxon>
        <taxon>Dothideomycetes</taxon>
        <taxon>Pleosporomycetidae</taxon>
        <taxon>Pleosporales</taxon>
        <taxon>Sporormiaceae</taxon>
        <taxon>Westerdykella</taxon>
    </lineage>
</organism>
<proteinExistence type="predicted"/>
<dbReference type="Proteomes" id="UP000800097">
    <property type="component" value="Unassembled WGS sequence"/>
</dbReference>
<reference evidence="2" key="1">
    <citation type="journal article" date="2020" name="Stud. Mycol.">
        <title>101 Dothideomycetes genomes: a test case for predicting lifestyles and emergence of pathogens.</title>
        <authorList>
            <person name="Haridas S."/>
            <person name="Albert R."/>
            <person name="Binder M."/>
            <person name="Bloem J."/>
            <person name="Labutti K."/>
            <person name="Salamov A."/>
            <person name="Andreopoulos B."/>
            <person name="Baker S."/>
            <person name="Barry K."/>
            <person name="Bills G."/>
            <person name="Bluhm B."/>
            <person name="Cannon C."/>
            <person name="Castanera R."/>
            <person name="Culley D."/>
            <person name="Daum C."/>
            <person name="Ezra D."/>
            <person name="Gonzalez J."/>
            <person name="Henrissat B."/>
            <person name="Kuo A."/>
            <person name="Liang C."/>
            <person name="Lipzen A."/>
            <person name="Lutzoni F."/>
            <person name="Magnuson J."/>
            <person name="Mondo S."/>
            <person name="Nolan M."/>
            <person name="Ohm R."/>
            <person name="Pangilinan J."/>
            <person name="Park H.-J."/>
            <person name="Ramirez L."/>
            <person name="Alfaro M."/>
            <person name="Sun H."/>
            <person name="Tritt A."/>
            <person name="Yoshinaga Y."/>
            <person name="Zwiers L.-H."/>
            <person name="Turgeon B."/>
            <person name="Goodwin S."/>
            <person name="Spatafora J."/>
            <person name="Crous P."/>
            <person name="Grigoriev I."/>
        </authorList>
    </citation>
    <scope>NUCLEOTIDE SEQUENCE</scope>
    <source>
        <strain evidence="2">CBS 379.55</strain>
    </source>
</reference>
<dbReference type="AlphaFoldDB" id="A0A6A6JNZ6"/>
<keyword evidence="3" id="KW-1185">Reference proteome</keyword>
<name>A0A6A6JNZ6_WESOR</name>
<protein>
    <submittedName>
        <fullName evidence="2">Uncharacterized protein</fullName>
    </submittedName>
</protein>